<dbReference type="Pfam" id="PF05193">
    <property type="entry name" value="Peptidase_M16_C"/>
    <property type="match status" value="1"/>
</dbReference>
<dbReference type="GO" id="GO:0004222">
    <property type="term" value="F:metalloendopeptidase activity"/>
    <property type="evidence" value="ECO:0007669"/>
    <property type="project" value="UniProtKB-EC"/>
</dbReference>
<reference evidence="5 6" key="1">
    <citation type="submission" date="2017-06" db="EMBL/GenBank/DDBJ databases">
        <authorList>
            <consortium name="Pathogen Informatics"/>
        </authorList>
    </citation>
    <scope>NUCLEOTIDE SEQUENCE [LARGE SCALE GENOMIC DNA]</scope>
    <source>
        <strain evidence="5 6">NCTC13839</strain>
    </source>
</reference>
<sequence>MSLFLLRGVTMDELKILNNGTTVIFEEVPKSETVSIGVYVKTGTATEGEYPEGIAHFVEHMLFKGSSKYTRQQLSTEFDKIGGYNNAYTTKMYTCYFCKTLKRFERKATDLLLDMVKNPLFLEEEIAREKKVILEEIKMIEDTPEEWLMDKLENEIYKDQPLGRMILGSPESLNKINKETLTAFHKSHYQSNRLVVSVAGSFSEALKEEIMSQLNDNQNEAINEIDQKMTFTETKQTYYKNELEQTHFMRSYAAPSYNDTYYYATNILNTILGETMSSKLFQVLREEHALCYNVYSDFQSFQENGLLTIYVATDKENVEPSSKLITEVLKSLLENGISQEELDDAKSHIITSFLMASESNQNKMTRNARSMMFHDELITNEKFESKVNNVQLEDIKKATQFLLQAPYSEFILTEK</sequence>
<dbReference type="PROSITE" id="PS00143">
    <property type="entry name" value="INSULINASE"/>
    <property type="match status" value="1"/>
</dbReference>
<keyword evidence="5" id="KW-0645">Protease</keyword>
<evidence type="ECO:0000313" key="5">
    <source>
        <dbReference type="EMBL" id="SNV70199.1"/>
    </source>
</evidence>
<dbReference type="EMBL" id="LT906462">
    <property type="protein sequence ID" value="SNV70199.1"/>
    <property type="molecule type" value="Genomic_DNA"/>
</dbReference>
<dbReference type="InterPro" id="IPR050361">
    <property type="entry name" value="MPP/UQCRC_Complex"/>
</dbReference>
<dbReference type="Pfam" id="PF00675">
    <property type="entry name" value="Peptidase_M16"/>
    <property type="match status" value="1"/>
</dbReference>
<protein>
    <submittedName>
        <fullName evidence="5">Protease</fullName>
        <ecNumber evidence="5">3.4.24.55</ecNumber>
    </submittedName>
</protein>
<dbReference type="AlphaFoldDB" id="A0A239ZGJ0"/>
<dbReference type="GO" id="GO:0006508">
    <property type="term" value="P:proteolysis"/>
    <property type="evidence" value="ECO:0007669"/>
    <property type="project" value="UniProtKB-KW"/>
</dbReference>
<evidence type="ECO:0000313" key="6">
    <source>
        <dbReference type="Proteomes" id="UP000242084"/>
    </source>
</evidence>
<keyword evidence="6" id="KW-1185">Reference proteome</keyword>
<gene>
    <name evidence="5" type="primary">ptrA_2</name>
    <name evidence="5" type="ORF">SAMEA4384403_01527</name>
</gene>
<evidence type="ECO:0000259" key="3">
    <source>
        <dbReference type="Pfam" id="PF00675"/>
    </source>
</evidence>
<evidence type="ECO:0000259" key="4">
    <source>
        <dbReference type="Pfam" id="PF05193"/>
    </source>
</evidence>
<name>A0A239ZGJ0_9STAP</name>
<dbReference type="KEGG" id="sste:SAMEA4384403_1527"/>
<dbReference type="InterPro" id="IPR011249">
    <property type="entry name" value="Metalloenz_LuxS/M16"/>
</dbReference>
<dbReference type="PANTHER" id="PTHR11851">
    <property type="entry name" value="METALLOPROTEASE"/>
    <property type="match status" value="1"/>
</dbReference>
<evidence type="ECO:0000256" key="1">
    <source>
        <dbReference type="ARBA" id="ARBA00007261"/>
    </source>
</evidence>
<organism evidence="5 6">
    <name type="scientific">Mammaliicoccus stepanovicii</name>
    <dbReference type="NCBI Taxonomy" id="643214"/>
    <lineage>
        <taxon>Bacteria</taxon>
        <taxon>Bacillati</taxon>
        <taxon>Bacillota</taxon>
        <taxon>Bacilli</taxon>
        <taxon>Bacillales</taxon>
        <taxon>Staphylococcaceae</taxon>
        <taxon>Mammaliicoccus</taxon>
    </lineage>
</organism>
<dbReference type="Gene3D" id="3.30.830.10">
    <property type="entry name" value="Metalloenzyme, LuxS/M16 peptidase-like"/>
    <property type="match status" value="2"/>
</dbReference>
<keyword evidence="5" id="KW-0378">Hydrolase</keyword>
<feature type="domain" description="Peptidase M16 N-terminal" evidence="3">
    <location>
        <begin position="23"/>
        <end position="168"/>
    </location>
</feature>
<dbReference type="Proteomes" id="UP000242084">
    <property type="component" value="Chromosome 1"/>
</dbReference>
<dbReference type="PANTHER" id="PTHR11851:SF49">
    <property type="entry name" value="MITOCHONDRIAL-PROCESSING PEPTIDASE SUBUNIT ALPHA"/>
    <property type="match status" value="1"/>
</dbReference>
<dbReference type="InterPro" id="IPR007863">
    <property type="entry name" value="Peptidase_M16_C"/>
</dbReference>
<proteinExistence type="inferred from homology"/>
<dbReference type="EC" id="3.4.24.55" evidence="5"/>
<dbReference type="InterPro" id="IPR011765">
    <property type="entry name" value="Pept_M16_N"/>
</dbReference>
<dbReference type="GO" id="GO:0046872">
    <property type="term" value="F:metal ion binding"/>
    <property type="evidence" value="ECO:0007669"/>
    <property type="project" value="InterPro"/>
</dbReference>
<dbReference type="SUPFAM" id="SSF63411">
    <property type="entry name" value="LuxS/MPP-like metallohydrolase"/>
    <property type="match status" value="2"/>
</dbReference>
<evidence type="ECO:0000256" key="2">
    <source>
        <dbReference type="RuleBase" id="RU004447"/>
    </source>
</evidence>
<feature type="domain" description="Peptidase M16 C-terminal" evidence="4">
    <location>
        <begin position="175"/>
        <end position="347"/>
    </location>
</feature>
<accession>A0A239ZGJ0</accession>
<comment type="similarity">
    <text evidence="1 2">Belongs to the peptidase M16 family.</text>
</comment>
<dbReference type="InterPro" id="IPR001431">
    <property type="entry name" value="Pept_M16_Zn_BS"/>
</dbReference>